<gene>
    <name evidence="1" type="ORF">K458DRAFT_252340</name>
</gene>
<reference evidence="1" key="1">
    <citation type="journal article" date="2020" name="Stud. Mycol.">
        <title>101 Dothideomycetes genomes: a test case for predicting lifestyles and emergence of pathogens.</title>
        <authorList>
            <person name="Haridas S."/>
            <person name="Albert R."/>
            <person name="Binder M."/>
            <person name="Bloem J."/>
            <person name="Labutti K."/>
            <person name="Salamov A."/>
            <person name="Andreopoulos B."/>
            <person name="Baker S."/>
            <person name="Barry K."/>
            <person name="Bills G."/>
            <person name="Bluhm B."/>
            <person name="Cannon C."/>
            <person name="Castanera R."/>
            <person name="Culley D."/>
            <person name="Daum C."/>
            <person name="Ezra D."/>
            <person name="Gonzalez J."/>
            <person name="Henrissat B."/>
            <person name="Kuo A."/>
            <person name="Liang C."/>
            <person name="Lipzen A."/>
            <person name="Lutzoni F."/>
            <person name="Magnuson J."/>
            <person name="Mondo S."/>
            <person name="Nolan M."/>
            <person name="Ohm R."/>
            <person name="Pangilinan J."/>
            <person name="Park H.-J."/>
            <person name="Ramirez L."/>
            <person name="Alfaro M."/>
            <person name="Sun H."/>
            <person name="Tritt A."/>
            <person name="Yoshinaga Y."/>
            <person name="Zwiers L.-H."/>
            <person name="Turgeon B."/>
            <person name="Goodwin S."/>
            <person name="Spatafora J."/>
            <person name="Crous P."/>
            <person name="Grigoriev I."/>
        </authorList>
    </citation>
    <scope>NUCLEOTIDE SEQUENCE</scope>
    <source>
        <strain evidence="1">CBS 122367</strain>
    </source>
</reference>
<evidence type="ECO:0000313" key="1">
    <source>
        <dbReference type="EMBL" id="KAF2683699.1"/>
    </source>
</evidence>
<organism evidence="1 2">
    <name type="scientific">Lentithecium fluviatile CBS 122367</name>
    <dbReference type="NCBI Taxonomy" id="1168545"/>
    <lineage>
        <taxon>Eukaryota</taxon>
        <taxon>Fungi</taxon>
        <taxon>Dikarya</taxon>
        <taxon>Ascomycota</taxon>
        <taxon>Pezizomycotina</taxon>
        <taxon>Dothideomycetes</taxon>
        <taxon>Pleosporomycetidae</taxon>
        <taxon>Pleosporales</taxon>
        <taxon>Massarineae</taxon>
        <taxon>Lentitheciaceae</taxon>
        <taxon>Lentithecium</taxon>
    </lineage>
</organism>
<proteinExistence type="predicted"/>
<protein>
    <recommendedName>
        <fullName evidence="3">Zn(2)-C6 fungal-type domain-containing protein</fullName>
    </recommendedName>
</protein>
<sequence length="89" mass="9999">CDGHKPCAKCRNDNALCCVTALRTPKTVFPPGYTELVERQNKYLVSALITLYRRLLLGQSWDGAPVQEANGFPLVHDILERLEINTVDE</sequence>
<dbReference type="Proteomes" id="UP000799291">
    <property type="component" value="Unassembled WGS sequence"/>
</dbReference>
<name>A0A6G1J0M8_9PLEO</name>
<feature type="non-terminal residue" evidence="1">
    <location>
        <position position="89"/>
    </location>
</feature>
<evidence type="ECO:0000313" key="2">
    <source>
        <dbReference type="Proteomes" id="UP000799291"/>
    </source>
</evidence>
<dbReference type="OrthoDB" id="4151048at2759"/>
<dbReference type="AlphaFoldDB" id="A0A6G1J0M8"/>
<keyword evidence="2" id="KW-1185">Reference proteome</keyword>
<dbReference type="EMBL" id="MU005583">
    <property type="protein sequence ID" value="KAF2683699.1"/>
    <property type="molecule type" value="Genomic_DNA"/>
</dbReference>
<accession>A0A6G1J0M8</accession>
<feature type="non-terminal residue" evidence="1">
    <location>
        <position position="1"/>
    </location>
</feature>
<evidence type="ECO:0008006" key="3">
    <source>
        <dbReference type="Google" id="ProtNLM"/>
    </source>
</evidence>